<keyword evidence="5" id="KW-1185">Reference proteome</keyword>
<protein>
    <recommendedName>
        <fullName evidence="6">Mid2 domain-containing protein</fullName>
    </recommendedName>
</protein>
<dbReference type="AlphaFoldDB" id="A0A6A5KFA5"/>
<dbReference type="EMBL" id="ML975268">
    <property type="protein sequence ID" value="KAF1836905.1"/>
    <property type="molecule type" value="Genomic_DNA"/>
</dbReference>
<dbReference type="PANTHER" id="PTHR16861">
    <property type="entry name" value="GLYCOPROTEIN 38"/>
    <property type="match status" value="1"/>
</dbReference>
<feature type="chain" id="PRO_5025689078" description="Mid2 domain-containing protein" evidence="3">
    <location>
        <begin position="20"/>
        <end position="295"/>
    </location>
</feature>
<evidence type="ECO:0000313" key="5">
    <source>
        <dbReference type="Proteomes" id="UP000800040"/>
    </source>
</evidence>
<keyword evidence="2" id="KW-0812">Transmembrane</keyword>
<feature type="compositionally biased region" description="Low complexity" evidence="1">
    <location>
        <begin position="168"/>
        <end position="196"/>
    </location>
</feature>
<evidence type="ECO:0008006" key="6">
    <source>
        <dbReference type="Google" id="ProtNLM"/>
    </source>
</evidence>
<feature type="transmembrane region" description="Helical" evidence="2">
    <location>
        <begin position="204"/>
        <end position="231"/>
    </location>
</feature>
<proteinExistence type="predicted"/>
<evidence type="ECO:0000256" key="1">
    <source>
        <dbReference type="SAM" id="MobiDB-lite"/>
    </source>
</evidence>
<gene>
    <name evidence="4" type="ORF">BDW02DRAFT_203718</name>
</gene>
<evidence type="ECO:0000313" key="4">
    <source>
        <dbReference type="EMBL" id="KAF1836905.1"/>
    </source>
</evidence>
<evidence type="ECO:0000256" key="2">
    <source>
        <dbReference type="SAM" id="Phobius"/>
    </source>
</evidence>
<keyword evidence="2" id="KW-0472">Membrane</keyword>
<keyword evidence="2" id="KW-1133">Transmembrane helix</keyword>
<organism evidence="4 5">
    <name type="scientific">Decorospora gaudefroyi</name>
    <dbReference type="NCBI Taxonomy" id="184978"/>
    <lineage>
        <taxon>Eukaryota</taxon>
        <taxon>Fungi</taxon>
        <taxon>Dikarya</taxon>
        <taxon>Ascomycota</taxon>
        <taxon>Pezizomycotina</taxon>
        <taxon>Dothideomycetes</taxon>
        <taxon>Pleosporomycetidae</taxon>
        <taxon>Pleosporales</taxon>
        <taxon>Pleosporineae</taxon>
        <taxon>Pleosporaceae</taxon>
        <taxon>Decorospora</taxon>
    </lineage>
</organism>
<dbReference type="Proteomes" id="UP000800040">
    <property type="component" value="Unassembled WGS sequence"/>
</dbReference>
<reference evidence="4" key="1">
    <citation type="submission" date="2020-01" db="EMBL/GenBank/DDBJ databases">
        <authorList>
            <consortium name="DOE Joint Genome Institute"/>
            <person name="Haridas S."/>
            <person name="Albert R."/>
            <person name="Binder M."/>
            <person name="Bloem J."/>
            <person name="Labutti K."/>
            <person name="Salamov A."/>
            <person name="Andreopoulos B."/>
            <person name="Baker S.E."/>
            <person name="Barry K."/>
            <person name="Bills G."/>
            <person name="Bluhm B.H."/>
            <person name="Cannon C."/>
            <person name="Castanera R."/>
            <person name="Culley D.E."/>
            <person name="Daum C."/>
            <person name="Ezra D."/>
            <person name="Gonzalez J.B."/>
            <person name="Henrissat B."/>
            <person name="Kuo A."/>
            <person name="Liang C."/>
            <person name="Lipzen A."/>
            <person name="Lutzoni F."/>
            <person name="Magnuson J."/>
            <person name="Mondo S."/>
            <person name="Nolan M."/>
            <person name="Ohm R."/>
            <person name="Pangilinan J."/>
            <person name="Park H.-J."/>
            <person name="Ramirez L."/>
            <person name="Alfaro M."/>
            <person name="Sun H."/>
            <person name="Tritt A."/>
            <person name="Yoshinaga Y."/>
            <person name="Zwiers L.-H."/>
            <person name="Turgeon B.G."/>
            <person name="Goodwin S.B."/>
            <person name="Spatafora J.W."/>
            <person name="Crous P.W."/>
            <person name="Grigoriev I.V."/>
        </authorList>
    </citation>
    <scope>NUCLEOTIDE SEQUENCE</scope>
    <source>
        <strain evidence="4">P77</strain>
    </source>
</reference>
<dbReference type="PANTHER" id="PTHR16861:SF9">
    <property type="entry name" value="CELL WALL INTEGRITY AND STRESS RESPONSE COMPONENT 1"/>
    <property type="match status" value="1"/>
</dbReference>
<evidence type="ECO:0000256" key="3">
    <source>
        <dbReference type="SAM" id="SignalP"/>
    </source>
</evidence>
<accession>A0A6A5KFA5</accession>
<feature type="region of interest" description="Disordered" evidence="1">
    <location>
        <begin position="157"/>
        <end position="203"/>
    </location>
</feature>
<dbReference type="OrthoDB" id="3691351at2759"/>
<sequence length="295" mass="31499">MRSLPLTFAIIFFSQRTTAQVAHEDLPCFLPNGTELPNTSLYNKYQPCSNPDVRTVCCKTAPPNSVTGPDSHECLPNGVCAHRLEVDGDEYFNYYASFCIFGDYEEQGCLNVCAGSRDEDLESFMIPCNGRPDSEKWCCGQSTSCCDDPDSPDLVILPQTLGGTISPSSSTRSSSRSTRTSAYDYTSTTSASSSSSSDDDDEGLSAGALAGIVVGAVAGVALLAAAIFFALRARKYKKRADASAGASATNDSEVPPPPPGYTEAPTQIHVPQDKYAHQAPVEMPGEMVERSELRG</sequence>
<feature type="region of interest" description="Disordered" evidence="1">
    <location>
        <begin position="240"/>
        <end position="266"/>
    </location>
</feature>
<name>A0A6A5KFA5_9PLEO</name>
<keyword evidence="3" id="KW-0732">Signal</keyword>
<feature type="signal peptide" evidence="3">
    <location>
        <begin position="1"/>
        <end position="19"/>
    </location>
</feature>